<reference evidence="3" key="1">
    <citation type="journal article" date="2014" name="Front. Microbiol.">
        <title>High frequency of phylogenetically diverse reductive dehalogenase-homologous genes in deep subseafloor sedimentary metagenomes.</title>
        <authorList>
            <person name="Kawai M."/>
            <person name="Futagami T."/>
            <person name="Toyoda A."/>
            <person name="Takaki Y."/>
            <person name="Nishi S."/>
            <person name="Hori S."/>
            <person name="Arai W."/>
            <person name="Tsubouchi T."/>
            <person name="Morono Y."/>
            <person name="Uchiyama I."/>
            <person name="Ito T."/>
            <person name="Fujiyama A."/>
            <person name="Inagaki F."/>
            <person name="Takami H."/>
        </authorList>
    </citation>
    <scope>NUCLEOTIDE SEQUENCE</scope>
    <source>
        <strain evidence="3">Expedition CK06-06</strain>
    </source>
</reference>
<evidence type="ECO:0000259" key="2">
    <source>
        <dbReference type="Pfam" id="PF00892"/>
    </source>
</evidence>
<feature type="domain" description="EamA" evidence="2">
    <location>
        <begin position="51"/>
        <end position="182"/>
    </location>
</feature>
<accession>X1REG1</accession>
<feature type="transmembrane region" description="Helical" evidence="1">
    <location>
        <begin position="140"/>
        <end position="159"/>
    </location>
</feature>
<gene>
    <name evidence="3" type="ORF">S12H4_10164</name>
</gene>
<dbReference type="GO" id="GO:0016020">
    <property type="term" value="C:membrane"/>
    <property type="evidence" value="ECO:0007669"/>
    <property type="project" value="InterPro"/>
</dbReference>
<dbReference type="InterPro" id="IPR000620">
    <property type="entry name" value="EamA_dom"/>
</dbReference>
<sequence>AFLLIREKLSFVGISGIIIILIGIYLLHLRSISWKSFLEPLKYLKGRTTTYAFSTALFSAFYSVNDKMGVRYVQPFVYIYITWIVLSIFYLPIIFSKNNRKDIKFEWKDNKKSILISAFLVLFSYLLTLFAFTIDKVSYIVSLRQLSAVFGVILGTFVLKEKYGKIRLFASIIMFIGFFLVIIA</sequence>
<keyword evidence="1" id="KW-0472">Membrane</keyword>
<feature type="transmembrane region" description="Helical" evidence="1">
    <location>
        <begin position="166"/>
        <end position="183"/>
    </location>
</feature>
<name>X1REG1_9ZZZZ</name>
<dbReference type="Pfam" id="PF00892">
    <property type="entry name" value="EamA"/>
    <property type="match status" value="1"/>
</dbReference>
<evidence type="ECO:0000313" key="3">
    <source>
        <dbReference type="EMBL" id="GAI61530.1"/>
    </source>
</evidence>
<dbReference type="EMBL" id="BARW01004288">
    <property type="protein sequence ID" value="GAI61530.1"/>
    <property type="molecule type" value="Genomic_DNA"/>
</dbReference>
<keyword evidence="1" id="KW-0812">Transmembrane</keyword>
<dbReference type="InterPro" id="IPR037185">
    <property type="entry name" value="EmrE-like"/>
</dbReference>
<feature type="transmembrane region" description="Helical" evidence="1">
    <location>
        <begin position="76"/>
        <end position="93"/>
    </location>
</feature>
<evidence type="ECO:0000256" key="1">
    <source>
        <dbReference type="SAM" id="Phobius"/>
    </source>
</evidence>
<dbReference type="AlphaFoldDB" id="X1REG1"/>
<feature type="non-terminal residue" evidence="3">
    <location>
        <position position="1"/>
    </location>
</feature>
<feature type="transmembrane region" description="Helical" evidence="1">
    <location>
        <begin position="114"/>
        <end position="134"/>
    </location>
</feature>
<comment type="caution">
    <text evidence="3">The sequence shown here is derived from an EMBL/GenBank/DDBJ whole genome shotgun (WGS) entry which is preliminary data.</text>
</comment>
<dbReference type="SUPFAM" id="SSF103481">
    <property type="entry name" value="Multidrug resistance efflux transporter EmrE"/>
    <property type="match status" value="1"/>
</dbReference>
<protein>
    <recommendedName>
        <fullName evidence="2">EamA domain-containing protein</fullName>
    </recommendedName>
</protein>
<keyword evidence="1" id="KW-1133">Transmembrane helix</keyword>
<organism evidence="3">
    <name type="scientific">marine sediment metagenome</name>
    <dbReference type="NCBI Taxonomy" id="412755"/>
    <lineage>
        <taxon>unclassified sequences</taxon>
        <taxon>metagenomes</taxon>
        <taxon>ecological metagenomes</taxon>
    </lineage>
</organism>
<feature type="transmembrane region" description="Helical" evidence="1">
    <location>
        <begin position="12"/>
        <end position="28"/>
    </location>
</feature>
<proteinExistence type="predicted"/>